<comment type="caution">
    <text evidence="1">The sequence shown here is derived from an EMBL/GenBank/DDBJ whole genome shotgun (WGS) entry which is preliminary data.</text>
</comment>
<sequence length="522" mass="59662">MKKIVYVPLDERPCNYQYPLDLAEMTDLRLTAPELGKLGDKKNPADTRGVAEWLRRESEDADYALVSIDMLVYGGIVPSRLHEWTPGQCVERLETLRSMKKTRPGLRIIAFNLIMRAPAYSSSEEEPDYYADYGRDLYDYGRLGDKAEREGLTDFENQERETVQDRIPGVILNDFLSRRRTNGIINEQAIDLAHEGIIDFLIIPLDDNSKYGYTSADQRRLAAKVEQLDLYDRVHIYPGADEIGCTLFARIFSEIKSFTPQFRLRYSSTNGPFCIPKYEDRTLNESIKYHITAAGGIIADSAETPDVFLMVHSPAASQTDMAETTDRYDQRHRSYFSEINIREFVQFIRHIASSDRLIALADVSLCNGGDHSLMRMLSNSGLLGAISCYAAWNTSGNSLGTVVSHAVIEAYNRTQPDLTVTASAMEKSRTYYAYRLLEDWGYQAVVREDICKNELPALGAEYFRLSHVQEEIEAIIGTKLELFSEKYLSELGDMRVYDVRLPWYRMFEVGFRLSLNRKESRI</sequence>
<name>A0ABV1KRP3_9BACL</name>
<dbReference type="InterPro" id="IPR025394">
    <property type="entry name" value="DUF4127"/>
</dbReference>
<evidence type="ECO:0000313" key="2">
    <source>
        <dbReference type="Proteomes" id="UP001493487"/>
    </source>
</evidence>
<dbReference type="EMBL" id="JASKHM010000005">
    <property type="protein sequence ID" value="MEQ4482682.1"/>
    <property type="molecule type" value="Genomic_DNA"/>
</dbReference>
<dbReference type="RefSeq" id="WP_232185399.1">
    <property type="nucleotide sequence ID" value="NZ_JAIOAP010000005.1"/>
</dbReference>
<protein>
    <submittedName>
        <fullName evidence="1">DUF4127 family protein</fullName>
    </submittedName>
</protein>
<evidence type="ECO:0000313" key="1">
    <source>
        <dbReference type="EMBL" id="MEQ4482682.1"/>
    </source>
</evidence>
<dbReference type="Pfam" id="PF13552">
    <property type="entry name" value="DUF4127"/>
    <property type="match status" value="1"/>
</dbReference>
<accession>A0ABV1KRP3</accession>
<dbReference type="Proteomes" id="UP001493487">
    <property type="component" value="Unassembled WGS sequence"/>
</dbReference>
<proteinExistence type="predicted"/>
<gene>
    <name evidence="1" type="ORF">QJS35_09770</name>
</gene>
<reference evidence="1 2" key="1">
    <citation type="journal article" date="2023" name="Genome Announc.">
        <title>Pan-Genome Analyses of the Genus Cohnella and Proposal of the Novel Species Cohnella silvisoli sp. nov., Isolated from Forest Soil.</title>
        <authorList>
            <person name="Wang C."/>
            <person name="Mao L."/>
            <person name="Bao G."/>
            <person name="Zhu H."/>
        </authorList>
    </citation>
    <scope>NUCLEOTIDE SEQUENCE [LARGE SCALE GENOMIC DNA]</scope>
    <source>
        <strain evidence="1 2">NL03-T5-1</strain>
    </source>
</reference>
<keyword evidence="2" id="KW-1185">Reference proteome</keyword>
<organism evidence="1 2">
    <name type="scientific">Cohnella silvisoli</name>
    <dbReference type="NCBI Taxonomy" id="2873699"/>
    <lineage>
        <taxon>Bacteria</taxon>
        <taxon>Bacillati</taxon>
        <taxon>Bacillota</taxon>
        <taxon>Bacilli</taxon>
        <taxon>Bacillales</taxon>
        <taxon>Paenibacillaceae</taxon>
        <taxon>Cohnella</taxon>
    </lineage>
</organism>